<dbReference type="EMBL" id="BAAAHQ010000006">
    <property type="protein sequence ID" value="GAA0918092.1"/>
    <property type="molecule type" value="Genomic_DNA"/>
</dbReference>
<gene>
    <name evidence="6" type="ORF">GCM10009560_14670</name>
</gene>
<protein>
    <submittedName>
        <fullName evidence="6">LysR substrate-binding domain-containing protein</fullName>
    </submittedName>
</protein>
<evidence type="ECO:0000256" key="1">
    <source>
        <dbReference type="ARBA" id="ARBA00009437"/>
    </source>
</evidence>
<dbReference type="Proteomes" id="UP001501578">
    <property type="component" value="Unassembled WGS sequence"/>
</dbReference>
<sequence length="300" mass="32028">MSPVIDLDLRHLESFLAVARELNITRAATRLHLTQQAVSTHVQQLERSLRVTLLVRTSRGVLLTAAGEELAAGGQAALADLEELTERVRHTARRQSGSLRLACCPYATSLFAAEVADAMESAVPGLSVELSSVRSPREELELIEAGTADAAFMWLPVGVPGLRHAVVRTDSRAVALSASHPLAGCASVSLAELSGEPVVRPDVYASAESERHWIADPRPDGSPAPLGPSVAQIEECLLMVARGRGVWLAPEPLSRWVPAVNVRWVPVSDAEPSELAVVWGERAPEPLVARLVAEVAKVVG</sequence>
<dbReference type="Pfam" id="PF03466">
    <property type="entry name" value="LysR_substrate"/>
    <property type="match status" value="1"/>
</dbReference>
<dbReference type="InterPro" id="IPR005119">
    <property type="entry name" value="LysR_subst-bd"/>
</dbReference>
<keyword evidence="2" id="KW-0805">Transcription regulation</keyword>
<evidence type="ECO:0000259" key="5">
    <source>
        <dbReference type="PROSITE" id="PS50931"/>
    </source>
</evidence>
<organism evidence="6 7">
    <name type="scientific">Nonomuraea longicatena</name>
    <dbReference type="NCBI Taxonomy" id="83682"/>
    <lineage>
        <taxon>Bacteria</taxon>
        <taxon>Bacillati</taxon>
        <taxon>Actinomycetota</taxon>
        <taxon>Actinomycetes</taxon>
        <taxon>Streptosporangiales</taxon>
        <taxon>Streptosporangiaceae</taxon>
        <taxon>Nonomuraea</taxon>
    </lineage>
</organism>
<keyword evidence="3" id="KW-0238">DNA-binding</keyword>
<keyword evidence="4" id="KW-0804">Transcription</keyword>
<evidence type="ECO:0000256" key="4">
    <source>
        <dbReference type="ARBA" id="ARBA00023163"/>
    </source>
</evidence>
<dbReference type="PANTHER" id="PTHR30346:SF0">
    <property type="entry name" value="HCA OPERON TRANSCRIPTIONAL ACTIVATOR HCAR"/>
    <property type="match status" value="1"/>
</dbReference>
<dbReference type="InterPro" id="IPR036388">
    <property type="entry name" value="WH-like_DNA-bd_sf"/>
</dbReference>
<dbReference type="SUPFAM" id="SSF46785">
    <property type="entry name" value="Winged helix' DNA-binding domain"/>
    <property type="match status" value="1"/>
</dbReference>
<dbReference type="PROSITE" id="PS50931">
    <property type="entry name" value="HTH_LYSR"/>
    <property type="match status" value="1"/>
</dbReference>
<dbReference type="PANTHER" id="PTHR30346">
    <property type="entry name" value="TRANSCRIPTIONAL DUAL REGULATOR HCAR-RELATED"/>
    <property type="match status" value="1"/>
</dbReference>
<comment type="caution">
    <text evidence="6">The sequence shown here is derived from an EMBL/GenBank/DDBJ whole genome shotgun (WGS) entry which is preliminary data.</text>
</comment>
<dbReference type="Gene3D" id="3.40.190.10">
    <property type="entry name" value="Periplasmic binding protein-like II"/>
    <property type="match status" value="2"/>
</dbReference>
<evidence type="ECO:0000256" key="3">
    <source>
        <dbReference type="ARBA" id="ARBA00023125"/>
    </source>
</evidence>
<evidence type="ECO:0000313" key="7">
    <source>
        <dbReference type="Proteomes" id="UP001501578"/>
    </source>
</evidence>
<dbReference type="Gene3D" id="1.10.10.10">
    <property type="entry name" value="Winged helix-like DNA-binding domain superfamily/Winged helix DNA-binding domain"/>
    <property type="match status" value="1"/>
</dbReference>
<dbReference type="InterPro" id="IPR000847">
    <property type="entry name" value="LysR_HTH_N"/>
</dbReference>
<feature type="domain" description="HTH lysR-type" evidence="5">
    <location>
        <begin position="7"/>
        <end position="64"/>
    </location>
</feature>
<name>A0ABP3ZD41_9ACTN</name>
<dbReference type="CDD" id="cd08414">
    <property type="entry name" value="PBP2_LTTR_aromatics_like"/>
    <property type="match status" value="1"/>
</dbReference>
<dbReference type="PRINTS" id="PR00039">
    <property type="entry name" value="HTHLYSR"/>
</dbReference>
<reference evidence="7" key="1">
    <citation type="journal article" date="2019" name="Int. J. Syst. Evol. Microbiol.">
        <title>The Global Catalogue of Microorganisms (GCM) 10K type strain sequencing project: providing services to taxonomists for standard genome sequencing and annotation.</title>
        <authorList>
            <consortium name="The Broad Institute Genomics Platform"/>
            <consortium name="The Broad Institute Genome Sequencing Center for Infectious Disease"/>
            <person name="Wu L."/>
            <person name="Ma J."/>
        </authorList>
    </citation>
    <scope>NUCLEOTIDE SEQUENCE [LARGE SCALE GENOMIC DNA]</scope>
    <source>
        <strain evidence="7">JCM 11136</strain>
    </source>
</reference>
<dbReference type="Pfam" id="PF00126">
    <property type="entry name" value="HTH_1"/>
    <property type="match status" value="1"/>
</dbReference>
<accession>A0ABP3ZD41</accession>
<evidence type="ECO:0000313" key="6">
    <source>
        <dbReference type="EMBL" id="GAA0918092.1"/>
    </source>
</evidence>
<dbReference type="InterPro" id="IPR036390">
    <property type="entry name" value="WH_DNA-bd_sf"/>
</dbReference>
<evidence type="ECO:0000256" key="2">
    <source>
        <dbReference type="ARBA" id="ARBA00023015"/>
    </source>
</evidence>
<comment type="similarity">
    <text evidence="1">Belongs to the LysR transcriptional regulatory family.</text>
</comment>
<keyword evidence="7" id="KW-1185">Reference proteome</keyword>
<proteinExistence type="inferred from homology"/>
<dbReference type="SUPFAM" id="SSF53850">
    <property type="entry name" value="Periplasmic binding protein-like II"/>
    <property type="match status" value="1"/>
</dbReference>